<dbReference type="Pfam" id="PF03748">
    <property type="entry name" value="FliL"/>
    <property type="match status" value="1"/>
</dbReference>
<evidence type="ECO:0000256" key="8">
    <source>
        <dbReference type="ARBA" id="ARBA00022989"/>
    </source>
</evidence>
<sequence length="154" mass="16911">MSKLQKLLIGGALALLLVGGAGAAAWWKFKRPAAQDHPAETAEAAVDPIEYKYITLDKVIVMLRNGEGETGSHYLAVDLVFKTPPRTEKLTKEHLPLLRSVAVRSLSNQTRAQATTMTVDQLAERLNQAYAASYQAEHHEMPFAEAMIGKLIVE</sequence>
<organism evidence="11 12">
    <name type="scientific">Ideonella oryzae</name>
    <dbReference type="NCBI Taxonomy" id="2937441"/>
    <lineage>
        <taxon>Bacteria</taxon>
        <taxon>Pseudomonadati</taxon>
        <taxon>Pseudomonadota</taxon>
        <taxon>Betaproteobacteria</taxon>
        <taxon>Burkholderiales</taxon>
        <taxon>Sphaerotilaceae</taxon>
        <taxon>Ideonella</taxon>
    </lineage>
</organism>
<dbReference type="InterPro" id="IPR005503">
    <property type="entry name" value="FliL"/>
</dbReference>
<protein>
    <recommendedName>
        <fullName evidence="10">Flagellar protein FliL</fullName>
    </recommendedName>
</protein>
<evidence type="ECO:0000313" key="12">
    <source>
        <dbReference type="Proteomes" id="UP001204851"/>
    </source>
</evidence>
<comment type="function">
    <text evidence="1 10">Controls the rotational direction of flagella during chemotaxis.</text>
</comment>
<evidence type="ECO:0000313" key="11">
    <source>
        <dbReference type="EMBL" id="MCO5977071.1"/>
    </source>
</evidence>
<evidence type="ECO:0000256" key="4">
    <source>
        <dbReference type="ARBA" id="ARBA00022475"/>
    </source>
</evidence>
<keyword evidence="11" id="KW-0969">Cilium</keyword>
<evidence type="ECO:0000256" key="1">
    <source>
        <dbReference type="ARBA" id="ARBA00002254"/>
    </source>
</evidence>
<accession>A0ABT1BLI9</accession>
<evidence type="ECO:0000256" key="7">
    <source>
        <dbReference type="ARBA" id="ARBA00022779"/>
    </source>
</evidence>
<keyword evidence="9 10" id="KW-0472">Membrane</keyword>
<keyword evidence="6" id="KW-0812">Transmembrane</keyword>
<comment type="similarity">
    <text evidence="3 10">Belongs to the FliL family.</text>
</comment>
<comment type="caution">
    <text evidence="11">The sequence shown here is derived from an EMBL/GenBank/DDBJ whole genome shotgun (WGS) entry which is preliminary data.</text>
</comment>
<keyword evidence="7 10" id="KW-0283">Flagellar rotation</keyword>
<evidence type="ECO:0000256" key="2">
    <source>
        <dbReference type="ARBA" id="ARBA00004162"/>
    </source>
</evidence>
<comment type="subcellular location">
    <subcellularLocation>
        <location evidence="10">Cell inner membrane</location>
    </subcellularLocation>
    <subcellularLocation>
        <location evidence="2">Cell membrane</location>
        <topology evidence="2">Single-pass membrane protein</topology>
    </subcellularLocation>
</comment>
<keyword evidence="8" id="KW-1133">Transmembrane helix</keyword>
<name>A0ABT1BLI9_9BURK</name>
<evidence type="ECO:0000256" key="9">
    <source>
        <dbReference type="ARBA" id="ARBA00023136"/>
    </source>
</evidence>
<keyword evidence="11" id="KW-0282">Flagellum</keyword>
<keyword evidence="11" id="KW-0966">Cell projection</keyword>
<evidence type="ECO:0000256" key="3">
    <source>
        <dbReference type="ARBA" id="ARBA00008281"/>
    </source>
</evidence>
<keyword evidence="4" id="KW-1003">Cell membrane</keyword>
<dbReference type="Proteomes" id="UP001204851">
    <property type="component" value="Unassembled WGS sequence"/>
</dbReference>
<keyword evidence="10" id="KW-0997">Cell inner membrane</keyword>
<dbReference type="RefSeq" id="WP_252769605.1">
    <property type="nucleotide sequence ID" value="NZ_JAMXMC010000005.1"/>
</dbReference>
<proteinExistence type="inferred from homology"/>
<evidence type="ECO:0000256" key="10">
    <source>
        <dbReference type="RuleBase" id="RU364125"/>
    </source>
</evidence>
<reference evidence="11 12" key="1">
    <citation type="submission" date="2022-06" db="EMBL/GenBank/DDBJ databases">
        <title>Ideonella sp. NS12-5 Genome sequencing and assembly.</title>
        <authorList>
            <person name="Jung Y."/>
        </authorList>
    </citation>
    <scope>NUCLEOTIDE SEQUENCE [LARGE SCALE GENOMIC DNA]</scope>
    <source>
        <strain evidence="11 12">NS12-5</strain>
    </source>
</reference>
<keyword evidence="5 10" id="KW-0145">Chemotaxis</keyword>
<evidence type="ECO:0000256" key="5">
    <source>
        <dbReference type="ARBA" id="ARBA00022500"/>
    </source>
</evidence>
<dbReference type="EMBL" id="JAMXMC010000005">
    <property type="protein sequence ID" value="MCO5977071.1"/>
    <property type="molecule type" value="Genomic_DNA"/>
</dbReference>
<gene>
    <name evidence="11" type="ORF">M0L44_10145</name>
</gene>
<evidence type="ECO:0000256" key="6">
    <source>
        <dbReference type="ARBA" id="ARBA00022692"/>
    </source>
</evidence>
<keyword evidence="12" id="KW-1185">Reference proteome</keyword>